<feature type="transmembrane region" description="Helical" evidence="8">
    <location>
        <begin position="344"/>
        <end position="366"/>
    </location>
</feature>
<feature type="transmembrane region" description="Helical" evidence="8">
    <location>
        <begin position="285"/>
        <end position="306"/>
    </location>
</feature>
<feature type="transmembrane region" description="Helical" evidence="8">
    <location>
        <begin position="318"/>
        <end position="338"/>
    </location>
</feature>
<feature type="transmembrane region" description="Helical" evidence="8">
    <location>
        <begin position="174"/>
        <end position="195"/>
    </location>
</feature>
<feature type="transmembrane region" description="Helical" evidence="8">
    <location>
        <begin position="107"/>
        <end position="126"/>
    </location>
</feature>
<evidence type="ECO:0000256" key="5">
    <source>
        <dbReference type="ARBA" id="ARBA00022692"/>
    </source>
</evidence>
<dbReference type="Gene3D" id="1.50.10.150">
    <property type="entry name" value="Voltage-dependent anion channel"/>
    <property type="match status" value="1"/>
</dbReference>
<keyword evidence="10" id="KW-1185">Reference proteome</keyword>
<proteinExistence type="inferred from homology"/>
<dbReference type="RefSeq" id="WP_160878807.1">
    <property type="nucleotide sequence ID" value="NZ_WUEK01000009.1"/>
</dbReference>
<dbReference type="Pfam" id="PF03595">
    <property type="entry name" value="SLAC1"/>
    <property type="match status" value="1"/>
</dbReference>
<dbReference type="CDD" id="cd09320">
    <property type="entry name" value="TDT_like_2"/>
    <property type="match status" value="1"/>
</dbReference>
<gene>
    <name evidence="9" type="ORF">GRQ65_15105</name>
</gene>
<protein>
    <submittedName>
        <fullName evidence="9">C4-dicarboxylate ABC transporter</fullName>
    </submittedName>
</protein>
<comment type="similarity">
    <text evidence="2">Belongs to the tellurite-resistance/dicarboxylate transporter (TDT) family.</text>
</comment>
<evidence type="ECO:0000313" key="9">
    <source>
        <dbReference type="EMBL" id="MXG90876.1"/>
    </source>
</evidence>
<dbReference type="GO" id="GO:0005886">
    <property type="term" value="C:plasma membrane"/>
    <property type="evidence" value="ECO:0007669"/>
    <property type="project" value="UniProtKB-SubCell"/>
</dbReference>
<dbReference type="GO" id="GO:0055085">
    <property type="term" value="P:transmembrane transport"/>
    <property type="evidence" value="ECO:0007669"/>
    <property type="project" value="InterPro"/>
</dbReference>
<sequence>MSSTQVAARAELATTAPPRPRLLRDLEGAPALGYVGPNWFASVMGTGIVAVALASLPFRLPGAVAAALVVWLLAVALLVAVTGATLAHHRRHPATARGHLDDPVMSHFYGAPAMALMTVGAGTVLVGHRLVGTGPALVADAVLWTVGTALGLATAVVVPFRAITSHDVRPDSAFGGWLMPVVPPMVSAATGALLVPHLPAGQAQQTMLLACYAFFGLTLIASLLMVAAIWQRLLHHGLGAAGAVPTLWIVLGPLGQSVTAAHHLGQVAPGVLGAPYAGAFRAQTLVYGVPVLGFALLWLALALALTVRTARAGLPFGLTWWSFTFPVGTVVTGASGLASATGLVALDVLTGLLLVGLVAAWTVVLVRTVHGVARGRLLLDPRPA</sequence>
<reference evidence="9 10" key="1">
    <citation type="submission" date="2019-12" db="EMBL/GenBank/DDBJ databases">
        <authorList>
            <person name="Kun Z."/>
        </authorList>
    </citation>
    <scope>NUCLEOTIDE SEQUENCE [LARGE SCALE GENOMIC DNA]</scope>
    <source>
        <strain evidence="9 10">YIM 123512</strain>
    </source>
</reference>
<evidence type="ECO:0000256" key="2">
    <source>
        <dbReference type="ARBA" id="ARBA00008566"/>
    </source>
</evidence>
<dbReference type="Proteomes" id="UP000473325">
    <property type="component" value="Unassembled WGS sequence"/>
</dbReference>
<name>A0A6L7EY57_9ACTN</name>
<dbReference type="InterPro" id="IPR038665">
    <property type="entry name" value="Voltage-dep_anion_channel_sf"/>
</dbReference>
<evidence type="ECO:0000313" key="10">
    <source>
        <dbReference type="Proteomes" id="UP000473325"/>
    </source>
</evidence>
<dbReference type="EMBL" id="WUEK01000009">
    <property type="protein sequence ID" value="MXG90876.1"/>
    <property type="molecule type" value="Genomic_DNA"/>
</dbReference>
<dbReference type="InterPro" id="IPR004695">
    <property type="entry name" value="SLAC1/Mae1/Ssu1/TehA"/>
</dbReference>
<keyword evidence="5 8" id="KW-0812">Transmembrane</keyword>
<evidence type="ECO:0000256" key="7">
    <source>
        <dbReference type="ARBA" id="ARBA00023136"/>
    </source>
</evidence>
<feature type="transmembrane region" description="Helical" evidence="8">
    <location>
        <begin position="63"/>
        <end position="87"/>
    </location>
</feature>
<keyword evidence="4" id="KW-1003">Cell membrane</keyword>
<dbReference type="PANTHER" id="PTHR31686:SF1">
    <property type="entry name" value="SULFITE EFFLUX PUMP SSU1"/>
    <property type="match status" value="1"/>
</dbReference>
<comment type="caution">
    <text evidence="9">The sequence shown here is derived from an EMBL/GenBank/DDBJ whole genome shotgun (WGS) entry which is preliminary data.</text>
</comment>
<evidence type="ECO:0000256" key="6">
    <source>
        <dbReference type="ARBA" id="ARBA00022989"/>
    </source>
</evidence>
<dbReference type="AlphaFoldDB" id="A0A6L7EY57"/>
<organism evidence="9 10">
    <name type="scientific">Nocardioides flavescens</name>
    <dbReference type="NCBI Taxonomy" id="2691959"/>
    <lineage>
        <taxon>Bacteria</taxon>
        <taxon>Bacillati</taxon>
        <taxon>Actinomycetota</taxon>
        <taxon>Actinomycetes</taxon>
        <taxon>Propionibacteriales</taxon>
        <taxon>Nocardioidaceae</taxon>
        <taxon>Nocardioides</taxon>
    </lineage>
</organism>
<keyword evidence="3" id="KW-0813">Transport</keyword>
<dbReference type="InterPro" id="IPR051629">
    <property type="entry name" value="Sulfite_efflux_TDT"/>
</dbReference>
<feature type="transmembrane region" description="Helical" evidence="8">
    <location>
        <begin position="138"/>
        <end position="162"/>
    </location>
</feature>
<evidence type="ECO:0000256" key="1">
    <source>
        <dbReference type="ARBA" id="ARBA00004651"/>
    </source>
</evidence>
<dbReference type="PANTHER" id="PTHR31686">
    <property type="match status" value="1"/>
</dbReference>
<feature type="transmembrane region" description="Helical" evidence="8">
    <location>
        <begin position="207"/>
        <end position="230"/>
    </location>
</feature>
<evidence type="ECO:0000256" key="4">
    <source>
        <dbReference type="ARBA" id="ARBA00022475"/>
    </source>
</evidence>
<keyword evidence="7 8" id="KW-0472">Membrane</keyword>
<evidence type="ECO:0000256" key="8">
    <source>
        <dbReference type="SAM" id="Phobius"/>
    </source>
</evidence>
<accession>A0A6L7EY57</accession>
<comment type="subcellular location">
    <subcellularLocation>
        <location evidence="1">Cell membrane</location>
        <topology evidence="1">Multi-pass membrane protein</topology>
    </subcellularLocation>
</comment>
<evidence type="ECO:0000256" key="3">
    <source>
        <dbReference type="ARBA" id="ARBA00022448"/>
    </source>
</evidence>
<keyword evidence="6 8" id="KW-1133">Transmembrane helix</keyword>
<feature type="transmembrane region" description="Helical" evidence="8">
    <location>
        <begin position="39"/>
        <end position="56"/>
    </location>
</feature>